<reference evidence="10" key="2">
    <citation type="submission" date="2023-04" db="EMBL/GenBank/DDBJ databases">
        <authorList>
            <person name="Bruccoleri R.E."/>
            <person name="Oakeley E.J."/>
            <person name="Faust A.-M."/>
            <person name="Dessus-Babus S."/>
            <person name="Altorfer M."/>
            <person name="Burckhardt D."/>
            <person name="Oertli M."/>
            <person name="Naumann U."/>
            <person name="Petersen F."/>
            <person name="Wong J."/>
        </authorList>
    </citation>
    <scope>NUCLEOTIDE SEQUENCE</scope>
    <source>
        <strain evidence="10">GSM-AAB239-AS_SAM_17_03QT</strain>
        <tissue evidence="10">Leaf</tissue>
    </source>
</reference>
<dbReference type="InterPro" id="IPR038945">
    <property type="entry name" value="MBD13-like"/>
</dbReference>
<dbReference type="AlphaFoldDB" id="A0AAX6IMP3"/>
<dbReference type="GO" id="GO:0005634">
    <property type="term" value="C:nucleus"/>
    <property type="evidence" value="ECO:0007669"/>
    <property type="project" value="UniProtKB-SubCell"/>
</dbReference>
<dbReference type="Gene3D" id="3.30.890.10">
    <property type="entry name" value="Methyl-cpg-binding Protein 2, Chain A"/>
    <property type="match status" value="3"/>
</dbReference>
<keyword evidence="11" id="KW-1185">Reference proteome</keyword>
<dbReference type="InterPro" id="IPR001739">
    <property type="entry name" value="Methyl_CpG_DNA-bd"/>
</dbReference>
<evidence type="ECO:0000313" key="11">
    <source>
        <dbReference type="Proteomes" id="UP001140949"/>
    </source>
</evidence>
<name>A0AAX6IMP3_IRIPA</name>
<keyword evidence="7" id="KW-0812">Transmembrane</keyword>
<evidence type="ECO:0000256" key="1">
    <source>
        <dbReference type="ARBA" id="ARBA00004123"/>
    </source>
</evidence>
<dbReference type="PANTHER" id="PTHR34067">
    <property type="entry name" value="OS04G0193200 PROTEIN"/>
    <property type="match status" value="1"/>
</dbReference>
<evidence type="ECO:0000259" key="8">
    <source>
        <dbReference type="PROSITE" id="PS50982"/>
    </source>
</evidence>
<feature type="domain" description="MBD" evidence="8">
    <location>
        <begin position="21"/>
        <end position="94"/>
    </location>
</feature>
<dbReference type="EMBL" id="JANAVB010012200">
    <property type="protein sequence ID" value="KAJ6836255.1"/>
    <property type="molecule type" value="Genomic_DNA"/>
</dbReference>
<feature type="compositionally biased region" description="Basic residues" evidence="6">
    <location>
        <begin position="1"/>
        <end position="11"/>
    </location>
</feature>
<proteinExistence type="predicted"/>
<keyword evidence="7" id="KW-1133">Transmembrane helix</keyword>
<evidence type="ECO:0000256" key="3">
    <source>
        <dbReference type="ARBA" id="ARBA00023125"/>
    </source>
</evidence>
<dbReference type="SUPFAM" id="SSF54171">
    <property type="entry name" value="DNA-binding domain"/>
    <property type="match status" value="3"/>
</dbReference>
<feature type="domain" description="MBD" evidence="8">
    <location>
        <begin position="212"/>
        <end position="283"/>
    </location>
</feature>
<keyword evidence="4" id="KW-0804">Transcription</keyword>
<evidence type="ECO:0000313" key="10">
    <source>
        <dbReference type="EMBL" id="KAJ6854173.1"/>
    </source>
</evidence>
<evidence type="ECO:0000256" key="4">
    <source>
        <dbReference type="ARBA" id="ARBA00023163"/>
    </source>
</evidence>
<comment type="caution">
    <text evidence="10">The sequence shown here is derived from an EMBL/GenBank/DDBJ whole genome shotgun (WGS) entry which is preliminary data.</text>
</comment>
<keyword evidence="3" id="KW-0238">DNA-binding</keyword>
<dbReference type="Proteomes" id="UP001140949">
    <property type="component" value="Unassembled WGS sequence"/>
</dbReference>
<feature type="region of interest" description="Disordered" evidence="6">
    <location>
        <begin position="1"/>
        <end position="33"/>
    </location>
</feature>
<keyword evidence="7" id="KW-0472">Membrane</keyword>
<dbReference type="EMBL" id="JANAVB010000194">
    <property type="protein sequence ID" value="KAJ6854173.1"/>
    <property type="molecule type" value="Genomic_DNA"/>
</dbReference>
<feature type="transmembrane region" description="Helical" evidence="7">
    <location>
        <begin position="348"/>
        <end position="381"/>
    </location>
</feature>
<gene>
    <name evidence="10" type="ORF">M6B38_101710</name>
    <name evidence="9" type="ORF">M6B38_327160</name>
</gene>
<evidence type="ECO:0000256" key="5">
    <source>
        <dbReference type="ARBA" id="ARBA00023242"/>
    </source>
</evidence>
<evidence type="ECO:0000313" key="9">
    <source>
        <dbReference type="EMBL" id="KAJ6836255.1"/>
    </source>
</evidence>
<dbReference type="PANTHER" id="PTHR34067:SF20">
    <property type="entry name" value="OS08G0206700 PROTEIN"/>
    <property type="match status" value="1"/>
</dbReference>
<keyword evidence="5" id="KW-0539">Nucleus</keyword>
<evidence type="ECO:0000256" key="2">
    <source>
        <dbReference type="ARBA" id="ARBA00023015"/>
    </source>
</evidence>
<protein>
    <submittedName>
        <fullName evidence="10">Methyl-CpG-binding domain-containing protein 13</fullName>
    </submittedName>
</protein>
<evidence type="ECO:0000256" key="7">
    <source>
        <dbReference type="SAM" id="Phobius"/>
    </source>
</evidence>
<feature type="region of interest" description="Disordered" evidence="6">
    <location>
        <begin position="80"/>
        <end position="105"/>
    </location>
</feature>
<keyword evidence="2" id="KW-0805">Transcription regulation</keyword>
<dbReference type="GO" id="GO:0003677">
    <property type="term" value="F:DNA binding"/>
    <property type="evidence" value="ECO:0007669"/>
    <property type="project" value="UniProtKB-KW"/>
</dbReference>
<dbReference type="PROSITE" id="PS50982">
    <property type="entry name" value="MBD"/>
    <property type="match status" value="2"/>
</dbReference>
<organism evidence="10 11">
    <name type="scientific">Iris pallida</name>
    <name type="common">Sweet iris</name>
    <dbReference type="NCBI Taxonomy" id="29817"/>
    <lineage>
        <taxon>Eukaryota</taxon>
        <taxon>Viridiplantae</taxon>
        <taxon>Streptophyta</taxon>
        <taxon>Embryophyta</taxon>
        <taxon>Tracheophyta</taxon>
        <taxon>Spermatophyta</taxon>
        <taxon>Magnoliopsida</taxon>
        <taxon>Liliopsida</taxon>
        <taxon>Asparagales</taxon>
        <taxon>Iridaceae</taxon>
        <taxon>Iridoideae</taxon>
        <taxon>Irideae</taxon>
        <taxon>Iris</taxon>
    </lineage>
</organism>
<reference evidence="10" key="1">
    <citation type="journal article" date="2023" name="GigaByte">
        <title>Genome assembly of the bearded iris, Iris pallida Lam.</title>
        <authorList>
            <person name="Bruccoleri R.E."/>
            <person name="Oakeley E.J."/>
            <person name="Faust A.M.E."/>
            <person name="Altorfer M."/>
            <person name="Dessus-Babus S."/>
            <person name="Burckhardt D."/>
            <person name="Oertli M."/>
            <person name="Naumann U."/>
            <person name="Petersen F."/>
            <person name="Wong J."/>
        </authorList>
    </citation>
    <scope>NUCLEOTIDE SEQUENCE</scope>
    <source>
        <strain evidence="10">GSM-AAB239-AS_SAM_17_03QT</strain>
    </source>
</reference>
<comment type="subcellular location">
    <subcellularLocation>
        <location evidence="1">Nucleus</location>
    </subcellularLocation>
</comment>
<accession>A0AAX6IMP3</accession>
<sequence>MGLKKVSRRRRIAEARPPTADTPAGERPEWLPEGLGVEMRRRGNDTEKFDQYYLSPVSSKIFRSKLEVFHHLATGSGMVEDSEGQASRLPSGGKYNLGPRGGKVEKSELHHTNKRLLAALEDYPLEWLPHGWFVEYGTWTDGVSGPENYKCYIDPLTGSRFYSKEAVVCYLETHKLCNPTLNEGGSTNANPTDFCSSSPKETTSMDRPKHVFCQIDYSPSGLPSGWIKEVRITKTKTSQKIRRDAYYIDTVTGYGFRSHKDADRYLEDKDISRIAFKLYKSQLPKVCSLAKETLHPVAVRRAKVKKTAVRGHLFSRQMQKGYSATDRGNAQDPNYSAIYMRCLDASQFTAVLVFPAIFFFLNCCFFVFGLLMQSLFVLLLCKM</sequence>
<dbReference type="InterPro" id="IPR016177">
    <property type="entry name" value="DNA-bd_dom_sf"/>
</dbReference>
<evidence type="ECO:0000256" key="6">
    <source>
        <dbReference type="SAM" id="MobiDB-lite"/>
    </source>
</evidence>